<evidence type="ECO:0000313" key="2">
    <source>
        <dbReference type="EMBL" id="VEN72817.1"/>
    </source>
</evidence>
<evidence type="ECO:0000259" key="1">
    <source>
        <dbReference type="SMART" id="SM00460"/>
    </source>
</evidence>
<dbReference type="SUPFAM" id="SSF54001">
    <property type="entry name" value="Cysteine proteinases"/>
    <property type="match status" value="1"/>
</dbReference>
<name>A0A484HE87_9BACT</name>
<dbReference type="EMBL" id="CAACVI010000001">
    <property type="protein sequence ID" value="VEN72817.1"/>
    <property type="molecule type" value="Genomic_DNA"/>
</dbReference>
<accession>A0A484HE87</accession>
<gene>
    <name evidence="2" type="ORF">EPICR_10317</name>
</gene>
<dbReference type="InterPro" id="IPR038765">
    <property type="entry name" value="Papain-like_cys_pep_sf"/>
</dbReference>
<dbReference type="PANTHER" id="PTHR33490">
    <property type="entry name" value="BLR5614 PROTEIN-RELATED"/>
    <property type="match status" value="1"/>
</dbReference>
<organism evidence="2">
    <name type="scientific">uncultured Desulfobacteraceae bacterium</name>
    <dbReference type="NCBI Taxonomy" id="218296"/>
    <lineage>
        <taxon>Bacteria</taxon>
        <taxon>Pseudomonadati</taxon>
        <taxon>Thermodesulfobacteriota</taxon>
        <taxon>Desulfobacteria</taxon>
        <taxon>Desulfobacterales</taxon>
        <taxon>Desulfobacteraceae</taxon>
        <taxon>environmental samples</taxon>
    </lineage>
</organism>
<dbReference type="AlphaFoldDB" id="A0A484HE87"/>
<protein>
    <submittedName>
        <fullName evidence="2">Transglutaminase</fullName>
    </submittedName>
</protein>
<proteinExistence type="predicted"/>
<sequence>MNPHTQPTTIIDSDHESVAAFAKKNAGNSTDPEKQAVSLYYAVRDGIRYDPYDFNPTVGGMRASLTLKKRRGWCVLKATLLTACCRALGIPARVGFADVKNHLSTQRLREAMKTDIFYWHGYASIHLNGAWIKATPAFNIELCRRFKLKPLEFDGKTDSLLHPFDLKGEQHMEYLNDRGEYDDVPLDEISKTFVEKYQGALFLKNWDFDEDVKQETLT</sequence>
<dbReference type="Gene3D" id="3.10.620.30">
    <property type="match status" value="1"/>
</dbReference>
<dbReference type="PANTHER" id="PTHR33490:SF3">
    <property type="entry name" value="CONSERVED INTEGRAL MEMBRANE PROTEIN"/>
    <property type="match status" value="1"/>
</dbReference>
<dbReference type="InterPro" id="IPR002931">
    <property type="entry name" value="Transglutaminase-like"/>
</dbReference>
<dbReference type="SMART" id="SM00460">
    <property type="entry name" value="TGc"/>
    <property type="match status" value="1"/>
</dbReference>
<dbReference type="Pfam" id="PF01841">
    <property type="entry name" value="Transglut_core"/>
    <property type="match status" value="1"/>
</dbReference>
<reference evidence="2" key="1">
    <citation type="submission" date="2019-01" db="EMBL/GenBank/DDBJ databases">
        <authorList>
            <consortium name="Genoscope - CEA"/>
            <person name="William W."/>
        </authorList>
    </citation>
    <scope>NUCLEOTIDE SEQUENCE</scope>
    <source>
        <strain evidence="2">CR-1</strain>
    </source>
</reference>
<feature type="domain" description="Transglutaminase-like" evidence="1">
    <location>
        <begin position="66"/>
        <end position="138"/>
    </location>
</feature>